<dbReference type="EMBL" id="JBHSQI010000001">
    <property type="protein sequence ID" value="MFC6152361.1"/>
    <property type="molecule type" value="Genomic_DNA"/>
</dbReference>
<proteinExistence type="predicted"/>
<comment type="caution">
    <text evidence="8">The sequence shown here is derived from an EMBL/GenBank/DDBJ whole genome shotgun (WGS) entry which is preliminary data.</text>
</comment>
<dbReference type="RefSeq" id="WP_128220577.1">
    <property type="nucleotide sequence ID" value="NZ_JBHSQI010000001.1"/>
</dbReference>
<feature type="transmembrane region" description="Helical" evidence="6">
    <location>
        <begin position="47"/>
        <end position="71"/>
    </location>
</feature>
<feature type="transmembrane region" description="Helical" evidence="6">
    <location>
        <begin position="179"/>
        <end position="199"/>
    </location>
</feature>
<keyword evidence="4 6" id="KW-1133">Transmembrane helix</keyword>
<feature type="transmembrane region" description="Helical" evidence="6">
    <location>
        <begin position="205"/>
        <end position="222"/>
    </location>
</feature>
<feature type="transmembrane region" description="Helical" evidence="6">
    <location>
        <begin position="270"/>
        <end position="289"/>
    </location>
</feature>
<protein>
    <submittedName>
        <fullName evidence="8">MFS transporter</fullName>
    </submittedName>
</protein>
<sequence>MTKDVSPPPVTSSATSSTEPSALLEMKVYAKKDPVVVNTSKAAPFGWWPAIVIALVAFIDRVEINLIAGALPAIIDHFEISKTAAGAIPTAASIAGAILVLPAGRIADRAPRVVTIALVVLAWALLSIASGLAMSFLMFFMVRVLIGGAGQLYNPPASSLIADYYPAKSRASAYGFERAGYYMGLPAGVILGGIVAEAFDWRTVFFLAAVPGLLIAALVLTLREPLRGTGDRIDRHLAGNVEGSKAEHVTDTRGIIEQTKELLQIPTLRGVTIALACLSFGVAGLFYWMPTFLTEVEGVADDTGATLSGAVGGTGIVIGILIGSILGNKYHGVRPGWRIVVSVWGLLVGALGLTGTVLLPGIEIRSAMIALACVGFAAAMPNMTSANADVLPANGRGMGFAMLTFLVTLGGSFGPLLIGIAADIVTLQYAMFMLLPPLFLCIWVALKIRSTYDEDAAKALASGGGAALDAPVGH</sequence>
<evidence type="ECO:0000313" key="9">
    <source>
        <dbReference type="Proteomes" id="UP001596098"/>
    </source>
</evidence>
<evidence type="ECO:0000256" key="1">
    <source>
        <dbReference type="ARBA" id="ARBA00004651"/>
    </source>
</evidence>
<feature type="transmembrane region" description="Helical" evidence="6">
    <location>
        <begin position="368"/>
        <end position="388"/>
    </location>
</feature>
<keyword evidence="2" id="KW-0813">Transport</keyword>
<gene>
    <name evidence="8" type="ORF">ACFPWU_01615</name>
</gene>
<name>A0ABW1QSB2_9ACTN</name>
<feature type="transmembrane region" description="Helical" evidence="6">
    <location>
        <begin position="400"/>
        <end position="421"/>
    </location>
</feature>
<dbReference type="SUPFAM" id="SSF103473">
    <property type="entry name" value="MFS general substrate transporter"/>
    <property type="match status" value="1"/>
</dbReference>
<dbReference type="InterPro" id="IPR044770">
    <property type="entry name" value="MFS_spinster-like"/>
</dbReference>
<dbReference type="PANTHER" id="PTHR23505">
    <property type="entry name" value="SPINSTER"/>
    <property type="match status" value="1"/>
</dbReference>
<evidence type="ECO:0000256" key="2">
    <source>
        <dbReference type="ARBA" id="ARBA00022448"/>
    </source>
</evidence>
<keyword evidence="3 6" id="KW-0812">Transmembrane</keyword>
<evidence type="ECO:0000256" key="5">
    <source>
        <dbReference type="ARBA" id="ARBA00023136"/>
    </source>
</evidence>
<feature type="transmembrane region" description="Helical" evidence="6">
    <location>
        <begin position="427"/>
        <end position="446"/>
    </location>
</feature>
<accession>A0ABW1QSB2</accession>
<evidence type="ECO:0000256" key="3">
    <source>
        <dbReference type="ARBA" id="ARBA00022692"/>
    </source>
</evidence>
<evidence type="ECO:0000259" key="7">
    <source>
        <dbReference type="PROSITE" id="PS50850"/>
    </source>
</evidence>
<dbReference type="InterPro" id="IPR001958">
    <property type="entry name" value="Tet-R_TetA/multi-R_MdtG-like"/>
</dbReference>
<dbReference type="Gene3D" id="1.20.1250.20">
    <property type="entry name" value="MFS general substrate transporter like domains"/>
    <property type="match status" value="1"/>
</dbReference>
<dbReference type="InterPro" id="IPR011701">
    <property type="entry name" value="MFS"/>
</dbReference>
<keyword evidence="5 6" id="KW-0472">Membrane</keyword>
<dbReference type="Pfam" id="PF07690">
    <property type="entry name" value="MFS_1"/>
    <property type="match status" value="1"/>
</dbReference>
<feature type="transmembrane region" description="Helical" evidence="6">
    <location>
        <begin position="83"/>
        <end position="104"/>
    </location>
</feature>
<feature type="transmembrane region" description="Helical" evidence="6">
    <location>
        <begin position="339"/>
        <end position="362"/>
    </location>
</feature>
<reference evidence="9" key="1">
    <citation type="journal article" date="2019" name="Int. J. Syst. Evol. Microbiol.">
        <title>The Global Catalogue of Microorganisms (GCM) 10K type strain sequencing project: providing services to taxonomists for standard genome sequencing and annotation.</title>
        <authorList>
            <consortium name="The Broad Institute Genomics Platform"/>
            <consortium name="The Broad Institute Genome Sequencing Center for Infectious Disease"/>
            <person name="Wu L."/>
            <person name="Ma J."/>
        </authorList>
    </citation>
    <scope>NUCLEOTIDE SEQUENCE [LARGE SCALE GENOMIC DNA]</scope>
    <source>
        <strain evidence="9">DFY28</strain>
    </source>
</reference>
<dbReference type="PROSITE" id="PS50850">
    <property type="entry name" value="MFS"/>
    <property type="match status" value="1"/>
</dbReference>
<dbReference type="PANTHER" id="PTHR23505:SF79">
    <property type="entry name" value="PROTEIN SPINSTER"/>
    <property type="match status" value="1"/>
</dbReference>
<feature type="domain" description="Major facilitator superfamily (MFS) profile" evidence="7">
    <location>
        <begin position="49"/>
        <end position="454"/>
    </location>
</feature>
<feature type="transmembrane region" description="Helical" evidence="6">
    <location>
        <begin position="309"/>
        <end position="327"/>
    </location>
</feature>
<comment type="subcellular location">
    <subcellularLocation>
        <location evidence="1">Cell membrane</location>
        <topology evidence="1">Multi-pass membrane protein</topology>
    </subcellularLocation>
</comment>
<evidence type="ECO:0000313" key="8">
    <source>
        <dbReference type="EMBL" id="MFC6152361.1"/>
    </source>
</evidence>
<feature type="transmembrane region" description="Helical" evidence="6">
    <location>
        <begin position="116"/>
        <end position="142"/>
    </location>
</feature>
<dbReference type="PRINTS" id="PR01035">
    <property type="entry name" value="TCRTETA"/>
</dbReference>
<organism evidence="8 9">
    <name type="scientific">Nocardioides yefusunii</name>
    <dbReference type="NCBI Taxonomy" id="2500546"/>
    <lineage>
        <taxon>Bacteria</taxon>
        <taxon>Bacillati</taxon>
        <taxon>Actinomycetota</taxon>
        <taxon>Actinomycetes</taxon>
        <taxon>Propionibacteriales</taxon>
        <taxon>Nocardioidaceae</taxon>
        <taxon>Nocardioides</taxon>
    </lineage>
</organism>
<keyword evidence="9" id="KW-1185">Reference proteome</keyword>
<dbReference type="Proteomes" id="UP001596098">
    <property type="component" value="Unassembled WGS sequence"/>
</dbReference>
<evidence type="ECO:0000256" key="6">
    <source>
        <dbReference type="SAM" id="Phobius"/>
    </source>
</evidence>
<dbReference type="InterPro" id="IPR036259">
    <property type="entry name" value="MFS_trans_sf"/>
</dbReference>
<dbReference type="InterPro" id="IPR020846">
    <property type="entry name" value="MFS_dom"/>
</dbReference>
<evidence type="ECO:0000256" key="4">
    <source>
        <dbReference type="ARBA" id="ARBA00022989"/>
    </source>
</evidence>